<gene>
    <name evidence="9" type="ORF">FQ154_14940</name>
</gene>
<feature type="transmembrane region" description="Helical" evidence="8">
    <location>
        <begin position="188"/>
        <end position="218"/>
    </location>
</feature>
<sequence>MQASDEFSEGQLNPANAPIPGVDKPTGGLIANLPPASFSFVMATGIVSTGLELYGAALPSLVLFIIAVLAGIVLAAATLMRLIGTFGLVMRDIRSPGRAFGFFTIVAAANVLGARFEMYGWITTALAMAILGAVVWVVLNYTLPTELLVAERKTPMIAEINGSWFLWVVGTQSVAVAAAMVARLGGSALLGAVAVGLWGVGVMLYLLVATLVTIRLLTHPVDPASLSPTYWIYMGATAISVLAGSRILLLDATMPIMETATPVVAGISFILWALGLWWIPLLILFGIWRHVLRHRPLRYEISLWSIVFPLGMYATASMLFGGVEGLDFMVGLGRIIIWVALLAWLASSLAMAHAAFSWLRRRRDLRGARPGPSSP</sequence>
<evidence type="ECO:0000256" key="1">
    <source>
        <dbReference type="ARBA" id="ARBA00004651"/>
    </source>
</evidence>
<dbReference type="Proteomes" id="UP000323856">
    <property type="component" value="Unassembled WGS sequence"/>
</dbReference>
<name>A0A5B0E809_9MICC</name>
<dbReference type="GO" id="GO:0000319">
    <property type="term" value="F:sulfite transmembrane transporter activity"/>
    <property type="evidence" value="ECO:0007669"/>
    <property type="project" value="TreeGrafter"/>
</dbReference>
<evidence type="ECO:0000256" key="5">
    <source>
        <dbReference type="ARBA" id="ARBA00022692"/>
    </source>
</evidence>
<feature type="transmembrane region" description="Helical" evidence="8">
    <location>
        <begin position="164"/>
        <end position="182"/>
    </location>
</feature>
<dbReference type="PANTHER" id="PTHR31686:SF1">
    <property type="entry name" value="SULFITE EFFLUX PUMP SSU1"/>
    <property type="match status" value="1"/>
</dbReference>
<dbReference type="CDD" id="cd09319">
    <property type="entry name" value="TDT_like_1"/>
    <property type="match status" value="1"/>
</dbReference>
<feature type="transmembrane region" description="Helical" evidence="8">
    <location>
        <begin position="119"/>
        <end position="143"/>
    </location>
</feature>
<reference evidence="9 10" key="1">
    <citation type="submission" date="2019-07" db="EMBL/GenBank/DDBJ databases">
        <title>Analysis of the biochemical properties, biological activity and biotechnological potential of siderophores and biosurfactants produced by Antarctic psychrotolerant bacteria.</title>
        <authorList>
            <person name="Styczynski M."/>
            <person name="Krucon T."/>
            <person name="Decewicz P."/>
            <person name="Dziewit L."/>
        </authorList>
    </citation>
    <scope>NUCLEOTIDE SEQUENCE [LARGE SCALE GENOMIC DNA]</scope>
    <source>
        <strain evidence="9 10">ANT_H27</strain>
    </source>
</reference>
<keyword evidence="4" id="KW-1003">Cell membrane</keyword>
<proteinExistence type="inferred from homology"/>
<dbReference type="InterPro" id="IPR051629">
    <property type="entry name" value="Sulfite_efflux_TDT"/>
</dbReference>
<dbReference type="OrthoDB" id="958273at2"/>
<feature type="transmembrane region" description="Helical" evidence="8">
    <location>
        <begin position="230"/>
        <end position="249"/>
    </location>
</feature>
<evidence type="ECO:0000256" key="4">
    <source>
        <dbReference type="ARBA" id="ARBA00022475"/>
    </source>
</evidence>
<evidence type="ECO:0000256" key="8">
    <source>
        <dbReference type="SAM" id="Phobius"/>
    </source>
</evidence>
<keyword evidence="5 8" id="KW-0812">Transmembrane</keyword>
<feature type="transmembrane region" description="Helical" evidence="8">
    <location>
        <begin position="301"/>
        <end position="323"/>
    </location>
</feature>
<dbReference type="InterPro" id="IPR004695">
    <property type="entry name" value="SLAC1/Mae1/Ssu1/TehA"/>
</dbReference>
<keyword evidence="6 8" id="KW-1133">Transmembrane helix</keyword>
<evidence type="ECO:0000256" key="6">
    <source>
        <dbReference type="ARBA" id="ARBA00022989"/>
    </source>
</evidence>
<dbReference type="InterPro" id="IPR038665">
    <property type="entry name" value="Voltage-dep_anion_channel_sf"/>
</dbReference>
<evidence type="ECO:0000256" key="2">
    <source>
        <dbReference type="ARBA" id="ARBA00008566"/>
    </source>
</evidence>
<comment type="subcellular location">
    <subcellularLocation>
        <location evidence="1">Cell membrane</location>
        <topology evidence="1">Multi-pass membrane protein</topology>
    </subcellularLocation>
</comment>
<evidence type="ECO:0000256" key="3">
    <source>
        <dbReference type="ARBA" id="ARBA00022448"/>
    </source>
</evidence>
<protein>
    <submittedName>
        <fullName evidence="9">Tellurite resistance protein permease</fullName>
    </submittedName>
</protein>
<feature type="transmembrane region" description="Helical" evidence="8">
    <location>
        <begin position="335"/>
        <end position="359"/>
    </location>
</feature>
<evidence type="ECO:0000256" key="7">
    <source>
        <dbReference type="ARBA" id="ARBA00023136"/>
    </source>
</evidence>
<comment type="similarity">
    <text evidence="2">Belongs to the tellurite-resistance/dicarboxylate transporter (TDT) family.</text>
</comment>
<dbReference type="AlphaFoldDB" id="A0A5B0E809"/>
<dbReference type="GO" id="GO:0005886">
    <property type="term" value="C:plasma membrane"/>
    <property type="evidence" value="ECO:0007669"/>
    <property type="project" value="UniProtKB-SubCell"/>
</dbReference>
<feature type="transmembrane region" description="Helical" evidence="8">
    <location>
        <begin position="95"/>
        <end position="113"/>
    </location>
</feature>
<dbReference type="PANTHER" id="PTHR31686">
    <property type="match status" value="1"/>
</dbReference>
<keyword evidence="3" id="KW-0813">Transport</keyword>
<organism evidence="9 10">
    <name type="scientific">Paeniglutamicibacter gangotriensis</name>
    <dbReference type="NCBI Taxonomy" id="254787"/>
    <lineage>
        <taxon>Bacteria</taxon>
        <taxon>Bacillati</taxon>
        <taxon>Actinomycetota</taxon>
        <taxon>Actinomycetes</taxon>
        <taxon>Micrococcales</taxon>
        <taxon>Micrococcaceae</taxon>
        <taxon>Paeniglutamicibacter</taxon>
    </lineage>
</organism>
<dbReference type="Pfam" id="PF03595">
    <property type="entry name" value="SLAC1"/>
    <property type="match status" value="1"/>
</dbReference>
<dbReference type="Gene3D" id="1.50.10.150">
    <property type="entry name" value="Voltage-dependent anion channel"/>
    <property type="match status" value="1"/>
</dbReference>
<feature type="transmembrane region" description="Helical" evidence="8">
    <location>
        <begin position="269"/>
        <end position="289"/>
    </location>
</feature>
<evidence type="ECO:0000313" key="9">
    <source>
        <dbReference type="EMBL" id="KAA0974786.1"/>
    </source>
</evidence>
<feature type="transmembrane region" description="Helical" evidence="8">
    <location>
        <begin position="61"/>
        <end position="83"/>
    </location>
</feature>
<dbReference type="EMBL" id="VOBL01000017">
    <property type="protein sequence ID" value="KAA0974786.1"/>
    <property type="molecule type" value="Genomic_DNA"/>
</dbReference>
<comment type="caution">
    <text evidence="9">The sequence shown here is derived from an EMBL/GenBank/DDBJ whole genome shotgun (WGS) entry which is preliminary data.</text>
</comment>
<evidence type="ECO:0000313" key="10">
    <source>
        <dbReference type="Proteomes" id="UP000323856"/>
    </source>
</evidence>
<dbReference type="RefSeq" id="WP_149620325.1">
    <property type="nucleotide sequence ID" value="NZ_VOBL01000017.1"/>
</dbReference>
<accession>A0A5B0E809</accession>
<keyword evidence="7 8" id="KW-0472">Membrane</keyword>